<evidence type="ECO:0000256" key="1">
    <source>
        <dbReference type="SAM" id="SignalP"/>
    </source>
</evidence>
<name>A0A0C2C9I2_9BILA</name>
<gene>
    <name evidence="3" type="ORF">ANCDUO_23491</name>
</gene>
<evidence type="ECO:0000259" key="2">
    <source>
        <dbReference type="Pfam" id="PF08005"/>
    </source>
</evidence>
<dbReference type="Gene3D" id="2.60.120.820">
    <property type="entry name" value="PHR domain"/>
    <property type="match status" value="1"/>
</dbReference>
<accession>A0A0C2C9I2</accession>
<evidence type="ECO:0000313" key="3">
    <source>
        <dbReference type="EMBL" id="KIH46457.1"/>
    </source>
</evidence>
<reference evidence="3 4" key="1">
    <citation type="submission" date="2013-12" db="EMBL/GenBank/DDBJ databases">
        <title>Draft genome of the parsitic nematode Ancylostoma duodenale.</title>
        <authorList>
            <person name="Mitreva M."/>
        </authorList>
    </citation>
    <scope>NUCLEOTIDE SEQUENCE [LARGE SCALE GENOMIC DNA]</scope>
    <source>
        <strain evidence="3 4">Zhejiang</strain>
    </source>
</reference>
<dbReference type="Pfam" id="PF08005">
    <property type="entry name" value="PHR"/>
    <property type="match status" value="1"/>
</dbReference>
<sequence length="747" mass="82314">MPSRHLLVCHLALAISSPVGHPLIAAVIGSIAKRRTLVDVFLHKSEFVTFPQLSKELAAHFTMEQQRVDTLTTLPNILRFLYEKSFSESSDSWNVSNIAQDIVVKLSKELAIPDVHKSLASTIVQTPIRFRRRSAVCAWDMSDGATDAICIRVEGGRIALRGVGVYLQAEQIHVLRDGDQFSLLSKTSCELSSGGAVDTGVILLPDSVTLAVGVTYAIKVWTPENGKTYCGEGGVNYIRLNNGARVTFSSCPLSENGTSLQRGQIPFFLYSVVESEKVDVTEAQDEIHKSFVMLLRLLSNKIGAFLVNGLIPQCARSLISRIAGHVMVFMELFPNKAMEIPHYQGNAIILVPNCSVRLTINRRNKSVRCKVLYPITCVLEQLIPMVSSVNATMKASTISESFEHNSEICEAKTTQITVECPHPYKTNNVYSLVVGFEETVHFLCVQFSPSCETAQADDQLRIYMGVNKESYVPVGRYFGSKDWPTTPLLLPGNSLWFVLETTAEVDGVTSEQMYGFHCTVTGYPATRKDSNLRLEQELAWLSASACRVMVQLSSDASSLTHFSTAEDDTRVLLEKHGSLLKKGLSLTHAPTLNELVQKGLPSSAQSADLVFLREFLSACSTSTAGFLARWLPSGPVVDPARCQLTIVQTDMAVGKPIKIRLTTKDQFDREVMCSSMCVEVSMTAGDASIYASARFASTALPSLELIKKNPFQPVLMNRCRYMSISAMPAYLNYSYEEIRLGFTKATV</sequence>
<dbReference type="OrthoDB" id="636773at2759"/>
<keyword evidence="1" id="KW-0732">Signal</keyword>
<feature type="chain" id="PRO_5002146608" evidence="1">
    <location>
        <begin position="21"/>
        <end position="747"/>
    </location>
</feature>
<feature type="signal peptide" evidence="1">
    <location>
        <begin position="1"/>
        <end position="20"/>
    </location>
</feature>
<protein>
    <submittedName>
        <fullName evidence="3">PHR domain protein</fullName>
    </submittedName>
</protein>
<proteinExistence type="predicted"/>
<dbReference type="GO" id="GO:0061630">
    <property type="term" value="F:ubiquitin protein ligase activity"/>
    <property type="evidence" value="ECO:0007669"/>
    <property type="project" value="TreeGrafter"/>
</dbReference>
<dbReference type="GO" id="GO:0005634">
    <property type="term" value="C:nucleus"/>
    <property type="evidence" value="ECO:0007669"/>
    <property type="project" value="TreeGrafter"/>
</dbReference>
<evidence type="ECO:0000313" key="4">
    <source>
        <dbReference type="Proteomes" id="UP000054047"/>
    </source>
</evidence>
<dbReference type="PANTHER" id="PTHR45943:SF1">
    <property type="entry name" value="E3 UBIQUITIN-PROTEIN LIGASE MYCBP2"/>
    <property type="match status" value="1"/>
</dbReference>
<keyword evidence="4" id="KW-1185">Reference proteome</keyword>
<dbReference type="GO" id="GO:0005886">
    <property type="term" value="C:plasma membrane"/>
    <property type="evidence" value="ECO:0007669"/>
    <property type="project" value="TreeGrafter"/>
</dbReference>
<feature type="non-terminal residue" evidence="3">
    <location>
        <position position="747"/>
    </location>
</feature>
<dbReference type="PANTHER" id="PTHR45943">
    <property type="entry name" value="E3 UBIQUITIN-PROTEIN LIGASE MYCBP2"/>
    <property type="match status" value="1"/>
</dbReference>
<dbReference type="EMBL" id="KN769200">
    <property type="protein sequence ID" value="KIH46457.1"/>
    <property type="molecule type" value="Genomic_DNA"/>
</dbReference>
<dbReference type="InterPro" id="IPR012983">
    <property type="entry name" value="PHR"/>
</dbReference>
<dbReference type="Proteomes" id="UP000054047">
    <property type="component" value="Unassembled WGS sequence"/>
</dbReference>
<feature type="domain" description="PHR" evidence="2">
    <location>
        <begin position="129"/>
        <end position="271"/>
    </location>
</feature>
<organism evidence="3 4">
    <name type="scientific">Ancylostoma duodenale</name>
    <dbReference type="NCBI Taxonomy" id="51022"/>
    <lineage>
        <taxon>Eukaryota</taxon>
        <taxon>Metazoa</taxon>
        <taxon>Ecdysozoa</taxon>
        <taxon>Nematoda</taxon>
        <taxon>Chromadorea</taxon>
        <taxon>Rhabditida</taxon>
        <taxon>Rhabditina</taxon>
        <taxon>Rhabditomorpha</taxon>
        <taxon>Strongyloidea</taxon>
        <taxon>Ancylostomatidae</taxon>
        <taxon>Ancylostomatinae</taxon>
        <taxon>Ancylostoma</taxon>
    </lineage>
</organism>
<dbReference type="InterPro" id="IPR038648">
    <property type="entry name" value="PHR_sf"/>
</dbReference>
<dbReference type="GO" id="GO:0007411">
    <property type="term" value="P:axon guidance"/>
    <property type="evidence" value="ECO:0007669"/>
    <property type="project" value="TreeGrafter"/>
</dbReference>
<dbReference type="GO" id="GO:0008582">
    <property type="term" value="P:regulation of synaptic assembly at neuromuscular junction"/>
    <property type="evidence" value="ECO:0007669"/>
    <property type="project" value="TreeGrafter"/>
</dbReference>
<dbReference type="AlphaFoldDB" id="A0A0C2C9I2"/>